<dbReference type="GO" id="GO:0004401">
    <property type="term" value="F:histidinol-phosphatase activity"/>
    <property type="evidence" value="ECO:0007669"/>
    <property type="project" value="UniProtKB-UniRule"/>
</dbReference>
<dbReference type="NCBIfam" id="TIGR01856">
    <property type="entry name" value="hisJ_fam"/>
    <property type="match status" value="1"/>
</dbReference>
<dbReference type="GO" id="GO:0005737">
    <property type="term" value="C:cytoplasm"/>
    <property type="evidence" value="ECO:0007669"/>
    <property type="project" value="TreeGrafter"/>
</dbReference>
<proteinExistence type="inferred from homology"/>
<dbReference type="EC" id="3.1.3.15" evidence="3 8"/>
<comment type="similarity">
    <text evidence="2 8">Belongs to the PHP hydrolase family. HisK subfamily.</text>
</comment>
<evidence type="ECO:0000256" key="6">
    <source>
        <dbReference type="ARBA" id="ARBA00023102"/>
    </source>
</evidence>
<dbReference type="PANTHER" id="PTHR21039">
    <property type="entry name" value="HISTIDINOL PHOSPHATASE-RELATED"/>
    <property type="match status" value="1"/>
</dbReference>
<dbReference type="InterPro" id="IPR004013">
    <property type="entry name" value="PHP_dom"/>
</dbReference>
<gene>
    <name evidence="10" type="ORF">JKK62_03375</name>
</gene>
<keyword evidence="5 8" id="KW-0378">Hydrolase</keyword>
<keyword evidence="11" id="KW-1185">Reference proteome</keyword>
<keyword evidence="6 8" id="KW-0368">Histidine biosynthesis</keyword>
<evidence type="ECO:0000256" key="5">
    <source>
        <dbReference type="ARBA" id="ARBA00022801"/>
    </source>
</evidence>
<comment type="catalytic activity">
    <reaction evidence="7 8">
        <text>L-histidinol phosphate + H2O = L-histidinol + phosphate</text>
        <dbReference type="Rhea" id="RHEA:14465"/>
        <dbReference type="ChEBI" id="CHEBI:15377"/>
        <dbReference type="ChEBI" id="CHEBI:43474"/>
        <dbReference type="ChEBI" id="CHEBI:57699"/>
        <dbReference type="ChEBI" id="CHEBI:57980"/>
        <dbReference type="EC" id="3.1.3.15"/>
    </reaction>
</comment>
<comment type="caution">
    <text evidence="10">The sequence shown here is derived from an EMBL/GenBank/DDBJ whole genome shotgun (WGS) entry which is preliminary data.</text>
</comment>
<dbReference type="InterPro" id="IPR010140">
    <property type="entry name" value="Histidinol_P_phosphatase_HisJ"/>
</dbReference>
<evidence type="ECO:0000313" key="11">
    <source>
        <dbReference type="Proteomes" id="UP000633365"/>
    </source>
</evidence>
<dbReference type="CDD" id="cd12110">
    <property type="entry name" value="PHP_HisPPase_Hisj_like"/>
    <property type="match status" value="1"/>
</dbReference>
<evidence type="ECO:0000256" key="7">
    <source>
        <dbReference type="ARBA" id="ARBA00049158"/>
    </source>
</evidence>
<evidence type="ECO:0000259" key="9">
    <source>
        <dbReference type="Pfam" id="PF02811"/>
    </source>
</evidence>
<protein>
    <recommendedName>
        <fullName evidence="3 8">Histidinol-phosphatase</fullName>
        <shortName evidence="8">HolPase</shortName>
        <ecNumber evidence="3 8">3.1.3.15</ecNumber>
    </recommendedName>
</protein>
<evidence type="ECO:0000256" key="8">
    <source>
        <dbReference type="RuleBase" id="RU366003"/>
    </source>
</evidence>
<organism evidence="10 11">
    <name type="scientific">Ruminococcus difficilis</name>
    <dbReference type="NCBI Taxonomy" id="2763069"/>
    <lineage>
        <taxon>Bacteria</taxon>
        <taxon>Bacillati</taxon>
        <taxon>Bacillota</taxon>
        <taxon>Clostridia</taxon>
        <taxon>Eubacteriales</taxon>
        <taxon>Oscillospiraceae</taxon>
        <taxon>Ruminococcus</taxon>
    </lineage>
</organism>
<evidence type="ECO:0000256" key="1">
    <source>
        <dbReference type="ARBA" id="ARBA00004970"/>
    </source>
</evidence>
<dbReference type="EMBL" id="JAEQMG010000040">
    <property type="protein sequence ID" value="MBK6087701.1"/>
    <property type="molecule type" value="Genomic_DNA"/>
</dbReference>
<reference evidence="10" key="1">
    <citation type="submission" date="2021-01" db="EMBL/GenBank/DDBJ databases">
        <title>Genome public.</title>
        <authorList>
            <person name="Liu C."/>
            <person name="Sun Q."/>
        </authorList>
    </citation>
    <scope>NUCLEOTIDE SEQUENCE</scope>
    <source>
        <strain evidence="10">M6</strain>
    </source>
</reference>
<dbReference type="GO" id="GO:0000105">
    <property type="term" value="P:L-histidine biosynthetic process"/>
    <property type="evidence" value="ECO:0007669"/>
    <property type="project" value="UniProtKB-UniRule"/>
</dbReference>
<dbReference type="InterPro" id="IPR016195">
    <property type="entry name" value="Pol/histidinol_Pase-like"/>
</dbReference>
<dbReference type="RefSeq" id="WP_201426999.1">
    <property type="nucleotide sequence ID" value="NZ_JAEQMG010000040.1"/>
</dbReference>
<dbReference type="AlphaFoldDB" id="A0A934TYL6"/>
<evidence type="ECO:0000256" key="2">
    <source>
        <dbReference type="ARBA" id="ARBA00009152"/>
    </source>
</evidence>
<feature type="domain" description="PHP" evidence="9">
    <location>
        <begin position="5"/>
        <end position="167"/>
    </location>
</feature>
<sequence>MITKDLHMHTCYCDGARAPEEMILSAIEKGLNTVGISGHSYTFFDESYCMQKTAVPRYLAECRYLRAKYFDRIHVLCGVEQDYYSDYPTDEFDYVIGSVHYVKVDEEYIPVDESVAILKDAVEKHFNDDIYALCELYFATVADVVNKTGCDIIGHFDLISKFIEVGDDACDVPHTGDSANAIFDIHHPRYIAAWQKAVDELLQHDVPFEINTGAISRGYRTSPYPNKDMIAYIKEHGGRFVLSSDAHSTDTIAYRFEDYEALTE</sequence>
<dbReference type="Pfam" id="PF02811">
    <property type="entry name" value="PHP"/>
    <property type="match status" value="1"/>
</dbReference>
<evidence type="ECO:0000313" key="10">
    <source>
        <dbReference type="EMBL" id="MBK6087701.1"/>
    </source>
</evidence>
<accession>A0A934TYL6</accession>
<evidence type="ECO:0000256" key="3">
    <source>
        <dbReference type="ARBA" id="ARBA00013085"/>
    </source>
</evidence>
<dbReference type="Gene3D" id="3.20.20.140">
    <property type="entry name" value="Metal-dependent hydrolases"/>
    <property type="match status" value="1"/>
</dbReference>
<evidence type="ECO:0000256" key="4">
    <source>
        <dbReference type="ARBA" id="ARBA00022605"/>
    </source>
</evidence>
<keyword evidence="4 8" id="KW-0028">Amino-acid biosynthesis</keyword>
<dbReference type="SUPFAM" id="SSF89550">
    <property type="entry name" value="PHP domain-like"/>
    <property type="match status" value="1"/>
</dbReference>
<comment type="pathway">
    <text evidence="1 8">Amino-acid biosynthesis; L-histidine biosynthesis; L-histidine from 5-phospho-alpha-D-ribose 1-diphosphate: step 8/9.</text>
</comment>
<dbReference type="PANTHER" id="PTHR21039:SF0">
    <property type="entry name" value="HISTIDINOL-PHOSPHATASE"/>
    <property type="match status" value="1"/>
</dbReference>
<name>A0A934TYL6_9FIRM</name>
<dbReference type="Proteomes" id="UP000633365">
    <property type="component" value="Unassembled WGS sequence"/>
</dbReference>